<protein>
    <recommendedName>
        <fullName evidence="10">G-protein coupled receptors family 1 profile domain-containing protein</fullName>
    </recommendedName>
</protein>
<feature type="transmembrane region" description="Helical" evidence="9">
    <location>
        <begin position="176"/>
        <end position="196"/>
    </location>
</feature>
<evidence type="ECO:0000256" key="6">
    <source>
        <dbReference type="ARBA" id="ARBA00023136"/>
    </source>
</evidence>
<dbReference type="SUPFAM" id="SSF81321">
    <property type="entry name" value="Family A G protein-coupled receptor-like"/>
    <property type="match status" value="1"/>
</dbReference>
<organism evidence="11 12">
    <name type="scientific">Strongylocentrotus purpuratus</name>
    <name type="common">Purple sea urchin</name>
    <dbReference type="NCBI Taxonomy" id="7668"/>
    <lineage>
        <taxon>Eukaryota</taxon>
        <taxon>Metazoa</taxon>
        <taxon>Echinodermata</taxon>
        <taxon>Eleutherozoa</taxon>
        <taxon>Echinozoa</taxon>
        <taxon>Echinoidea</taxon>
        <taxon>Euechinoidea</taxon>
        <taxon>Echinacea</taxon>
        <taxon>Camarodonta</taxon>
        <taxon>Echinidea</taxon>
        <taxon>Strongylocentrotidae</taxon>
        <taxon>Strongylocentrotus</taxon>
    </lineage>
</organism>
<accession>A0A7M7PHA7</accession>
<feature type="domain" description="G-protein coupled receptors family 1 profile" evidence="10">
    <location>
        <begin position="1"/>
        <end position="236"/>
    </location>
</feature>
<dbReference type="PROSITE" id="PS50262">
    <property type="entry name" value="G_PROTEIN_RECEP_F1_2"/>
    <property type="match status" value="1"/>
</dbReference>
<evidence type="ECO:0000313" key="11">
    <source>
        <dbReference type="EnsemblMetazoa" id="XP_030850260"/>
    </source>
</evidence>
<keyword evidence="5" id="KW-0297">G-protein coupled receptor</keyword>
<dbReference type="Pfam" id="PF00001">
    <property type="entry name" value="7tm_1"/>
    <property type="match status" value="1"/>
</dbReference>
<keyword evidence="4 9" id="KW-1133">Transmembrane helix</keyword>
<comment type="subcellular location">
    <subcellularLocation>
        <location evidence="1">Cell membrane</location>
        <topology evidence="1">Multi-pass membrane protein</topology>
    </subcellularLocation>
</comment>
<dbReference type="PANTHER" id="PTHR24249">
    <property type="entry name" value="HISTAMINE RECEPTOR-RELATED G-PROTEIN COUPLED RECEPTOR"/>
    <property type="match status" value="1"/>
</dbReference>
<evidence type="ECO:0000256" key="5">
    <source>
        <dbReference type="ARBA" id="ARBA00023040"/>
    </source>
</evidence>
<reference evidence="11" key="2">
    <citation type="submission" date="2021-01" db="UniProtKB">
        <authorList>
            <consortium name="EnsemblMetazoa"/>
        </authorList>
    </citation>
    <scope>IDENTIFICATION</scope>
</reference>
<dbReference type="PANTHER" id="PTHR24249:SF411">
    <property type="entry name" value="G-PROTEIN COUPLED RECEPTORS FAMILY 1 PROFILE DOMAIN-CONTAINING PROTEIN"/>
    <property type="match status" value="1"/>
</dbReference>
<evidence type="ECO:0000256" key="8">
    <source>
        <dbReference type="ARBA" id="ARBA00023224"/>
    </source>
</evidence>
<feature type="transmembrane region" description="Helical" evidence="9">
    <location>
        <begin position="44"/>
        <end position="65"/>
    </location>
</feature>
<dbReference type="InterPro" id="IPR000276">
    <property type="entry name" value="GPCR_Rhodpsn"/>
</dbReference>
<dbReference type="GeneID" id="115927972"/>
<keyword evidence="3 9" id="KW-0812">Transmembrane</keyword>
<keyword evidence="7" id="KW-0675">Receptor</keyword>
<dbReference type="KEGG" id="spu:115927972"/>
<feature type="transmembrane region" description="Helical" evidence="9">
    <location>
        <begin position="12"/>
        <end position="32"/>
    </location>
</feature>
<dbReference type="InterPro" id="IPR050569">
    <property type="entry name" value="TAAR"/>
</dbReference>
<sequence length="243" mass="28035">MAFSYVYQVSHSIAMVSLCGISLNLYILVTRPLRYYTLVTRRRFGFTVTLATLMIALSSGIYLPIPNSTFMNLMIDRCLNKDLSAKSNWVSAVHTFYQTFLPCATLVFTSFINIKLLLIVRQKTKAVANFETKNRIDNTEAKTNYDQCHAKAQNGPLGQVRGFLDRRHSRWRMKGYVTVTLMSVSFCTLWSPHVIYYVTKVDQSAVDILDKISISSTWVLPVLYILTNAEARRLFWKWLRCNR</sequence>
<dbReference type="Gene3D" id="1.20.1070.10">
    <property type="entry name" value="Rhodopsin 7-helix transmembrane proteins"/>
    <property type="match status" value="1"/>
</dbReference>
<keyword evidence="2" id="KW-1003">Cell membrane</keyword>
<feature type="transmembrane region" description="Helical" evidence="9">
    <location>
        <begin position="96"/>
        <end position="118"/>
    </location>
</feature>
<dbReference type="Proteomes" id="UP000007110">
    <property type="component" value="Unassembled WGS sequence"/>
</dbReference>
<evidence type="ECO:0000256" key="3">
    <source>
        <dbReference type="ARBA" id="ARBA00022692"/>
    </source>
</evidence>
<dbReference type="RefSeq" id="XP_030850260.1">
    <property type="nucleotide sequence ID" value="XM_030994400.1"/>
</dbReference>
<dbReference type="EnsemblMetazoa" id="XM_030994400">
    <property type="protein sequence ID" value="XP_030850260"/>
    <property type="gene ID" value="LOC115927972"/>
</dbReference>
<dbReference type="OMA" id="RYHTIAS"/>
<evidence type="ECO:0000256" key="1">
    <source>
        <dbReference type="ARBA" id="ARBA00004651"/>
    </source>
</evidence>
<name>A0A7M7PHA7_STRPU</name>
<evidence type="ECO:0000313" key="12">
    <source>
        <dbReference type="Proteomes" id="UP000007110"/>
    </source>
</evidence>
<dbReference type="AlphaFoldDB" id="A0A7M7PHA7"/>
<evidence type="ECO:0000259" key="10">
    <source>
        <dbReference type="PROSITE" id="PS50262"/>
    </source>
</evidence>
<dbReference type="FunFam" id="1.20.1070.10:FF:000675">
    <property type="entry name" value="Uncharacterized protein"/>
    <property type="match status" value="1"/>
</dbReference>
<keyword evidence="8" id="KW-0807">Transducer</keyword>
<keyword evidence="12" id="KW-1185">Reference proteome</keyword>
<dbReference type="GO" id="GO:0004930">
    <property type="term" value="F:G protein-coupled receptor activity"/>
    <property type="evidence" value="ECO:0007669"/>
    <property type="project" value="UniProtKB-KW"/>
</dbReference>
<keyword evidence="6 9" id="KW-0472">Membrane</keyword>
<reference evidence="12" key="1">
    <citation type="submission" date="2015-02" db="EMBL/GenBank/DDBJ databases">
        <title>Genome sequencing for Strongylocentrotus purpuratus.</title>
        <authorList>
            <person name="Murali S."/>
            <person name="Liu Y."/>
            <person name="Vee V."/>
            <person name="English A."/>
            <person name="Wang M."/>
            <person name="Skinner E."/>
            <person name="Han Y."/>
            <person name="Muzny D.M."/>
            <person name="Worley K.C."/>
            <person name="Gibbs R.A."/>
        </authorList>
    </citation>
    <scope>NUCLEOTIDE SEQUENCE</scope>
</reference>
<feature type="transmembrane region" description="Helical" evidence="9">
    <location>
        <begin position="208"/>
        <end position="227"/>
    </location>
</feature>
<evidence type="ECO:0000256" key="4">
    <source>
        <dbReference type="ARBA" id="ARBA00022989"/>
    </source>
</evidence>
<proteinExistence type="predicted"/>
<evidence type="ECO:0000256" key="9">
    <source>
        <dbReference type="SAM" id="Phobius"/>
    </source>
</evidence>
<dbReference type="GO" id="GO:0005886">
    <property type="term" value="C:plasma membrane"/>
    <property type="evidence" value="ECO:0007669"/>
    <property type="project" value="UniProtKB-SubCell"/>
</dbReference>
<dbReference type="OrthoDB" id="10187789at2759"/>
<evidence type="ECO:0000256" key="2">
    <source>
        <dbReference type="ARBA" id="ARBA00022475"/>
    </source>
</evidence>
<dbReference type="CDD" id="cd00637">
    <property type="entry name" value="7tm_classA_rhodopsin-like"/>
    <property type="match status" value="1"/>
</dbReference>
<dbReference type="InterPro" id="IPR017452">
    <property type="entry name" value="GPCR_Rhodpsn_7TM"/>
</dbReference>
<dbReference type="InParanoid" id="A0A7M7PHA7"/>
<evidence type="ECO:0000256" key="7">
    <source>
        <dbReference type="ARBA" id="ARBA00023170"/>
    </source>
</evidence>